<protein>
    <recommendedName>
        <fullName evidence="3">DinB-like domain-containing protein</fullName>
    </recommendedName>
</protein>
<evidence type="ECO:0000313" key="1">
    <source>
        <dbReference type="EMBL" id="AXC13610.1"/>
    </source>
</evidence>
<gene>
    <name evidence="1" type="ORF">ACPOL_4335</name>
</gene>
<dbReference type="AlphaFoldDB" id="A0A2Z5G3K8"/>
<accession>A0A2Z5G3K8</accession>
<evidence type="ECO:0000313" key="2">
    <source>
        <dbReference type="Proteomes" id="UP000253606"/>
    </source>
</evidence>
<reference evidence="1 2" key="1">
    <citation type="journal article" date="2018" name="Front. Microbiol.">
        <title>Hydrolytic Capabilities as a Key to Environmental Success: Chitinolytic and Cellulolytic Acidobacteria From Acidic Sub-arctic Soils and Boreal Peatlands.</title>
        <authorList>
            <person name="Belova S.E."/>
            <person name="Ravin N.V."/>
            <person name="Pankratov T.A."/>
            <person name="Rakitin A.L."/>
            <person name="Ivanova A.A."/>
            <person name="Beletsky A.V."/>
            <person name="Mardanov A.V."/>
            <person name="Sinninghe Damste J.S."/>
            <person name="Dedysh S.N."/>
        </authorList>
    </citation>
    <scope>NUCLEOTIDE SEQUENCE [LARGE SCALE GENOMIC DNA]</scope>
    <source>
        <strain evidence="1 2">SBC82</strain>
    </source>
</reference>
<organism evidence="1 2">
    <name type="scientific">Acidisarcina polymorpha</name>
    <dbReference type="NCBI Taxonomy" id="2211140"/>
    <lineage>
        <taxon>Bacteria</taxon>
        <taxon>Pseudomonadati</taxon>
        <taxon>Acidobacteriota</taxon>
        <taxon>Terriglobia</taxon>
        <taxon>Terriglobales</taxon>
        <taxon>Acidobacteriaceae</taxon>
        <taxon>Acidisarcina</taxon>
    </lineage>
</organism>
<dbReference type="Proteomes" id="UP000253606">
    <property type="component" value="Chromosome"/>
</dbReference>
<keyword evidence="2" id="KW-1185">Reference proteome</keyword>
<dbReference type="KEGG" id="abas:ACPOL_4335"/>
<proteinExistence type="predicted"/>
<name>A0A2Z5G3K8_9BACT</name>
<dbReference type="EMBL" id="CP030840">
    <property type="protein sequence ID" value="AXC13610.1"/>
    <property type="molecule type" value="Genomic_DNA"/>
</dbReference>
<sequence length="87" mass="9972">MGFVEEHPELLDVPCDVLDTGTVRALLHHIVMAELRYAQRLCGEVESDYEDVPQTVPAMISTHEGMKQRVERLLWRSIPSLSENHVF</sequence>
<evidence type="ECO:0008006" key="3">
    <source>
        <dbReference type="Google" id="ProtNLM"/>
    </source>
</evidence>